<feature type="domain" description="Terminase large subunit-like ATPase" evidence="1">
    <location>
        <begin position="72"/>
        <end position="183"/>
    </location>
</feature>
<sequence>IISLALKPILTTRFFCLKRKRNRQINRPALKLQNSSHYIKNIVPVESVPVKCIGVDSPSHLFLVGKSFVPTHNTTRDQAKIVWTHIKNLTKKSDFAEGIQYYQHNLSIEDTWSKCEPLSSDSKSLDGLDTSFASLDELHAHPNPRVHDLIVDSVGARDQPMVLIITTAGTDQLGICYQRREYLTQVLKKTVINDSFFGVIYTLDTKKDWPGLASITSKSKTKKKEDDWQDEDLWVKAMPGLWGVTASGKPHGIDENGDQILGYMTDISIVREAAQWGASNPAALNNFLCKRLNIWTQQINRWIDLQLWDQNNTTEVYIME</sequence>
<dbReference type="InterPro" id="IPR027417">
    <property type="entry name" value="P-loop_NTPase"/>
</dbReference>
<protein>
    <recommendedName>
        <fullName evidence="1">Terminase large subunit-like ATPase domain-containing protein</fullName>
    </recommendedName>
</protein>
<evidence type="ECO:0000259" key="1">
    <source>
        <dbReference type="Pfam" id="PF03354"/>
    </source>
</evidence>
<dbReference type="PANTHER" id="PTHR41287:SF1">
    <property type="entry name" value="PROTEIN YMFN"/>
    <property type="match status" value="1"/>
</dbReference>
<feature type="non-terminal residue" evidence="2">
    <location>
        <position position="1"/>
    </location>
</feature>
<name>A0A0F9DFI4_9ZZZZ</name>
<organism evidence="2">
    <name type="scientific">marine sediment metagenome</name>
    <dbReference type="NCBI Taxonomy" id="412755"/>
    <lineage>
        <taxon>unclassified sequences</taxon>
        <taxon>metagenomes</taxon>
        <taxon>ecological metagenomes</taxon>
    </lineage>
</organism>
<dbReference type="AlphaFoldDB" id="A0A0F9DFI4"/>
<gene>
    <name evidence="2" type="ORF">LCGC14_2552500</name>
</gene>
<dbReference type="PANTHER" id="PTHR41287">
    <property type="match status" value="1"/>
</dbReference>
<evidence type="ECO:0000313" key="2">
    <source>
        <dbReference type="EMBL" id="KKL10768.1"/>
    </source>
</evidence>
<dbReference type="Gene3D" id="3.40.50.300">
    <property type="entry name" value="P-loop containing nucleotide triphosphate hydrolases"/>
    <property type="match status" value="1"/>
</dbReference>
<accession>A0A0F9DFI4</accession>
<dbReference type="InterPro" id="IPR046461">
    <property type="entry name" value="TerL_ATPase"/>
</dbReference>
<proteinExistence type="predicted"/>
<reference evidence="2" key="1">
    <citation type="journal article" date="2015" name="Nature">
        <title>Complex archaea that bridge the gap between prokaryotes and eukaryotes.</title>
        <authorList>
            <person name="Spang A."/>
            <person name="Saw J.H."/>
            <person name="Jorgensen S.L."/>
            <person name="Zaremba-Niedzwiedzka K."/>
            <person name="Martijn J."/>
            <person name="Lind A.E."/>
            <person name="van Eijk R."/>
            <person name="Schleper C."/>
            <person name="Guy L."/>
            <person name="Ettema T.J."/>
        </authorList>
    </citation>
    <scope>NUCLEOTIDE SEQUENCE</scope>
</reference>
<comment type="caution">
    <text evidence="2">The sequence shown here is derived from an EMBL/GenBank/DDBJ whole genome shotgun (WGS) entry which is preliminary data.</text>
</comment>
<dbReference type="EMBL" id="LAZR01041927">
    <property type="protein sequence ID" value="KKL10768.1"/>
    <property type="molecule type" value="Genomic_DNA"/>
</dbReference>
<dbReference type="Pfam" id="PF03354">
    <property type="entry name" value="TerL_ATPase"/>
    <property type="match status" value="1"/>
</dbReference>
<dbReference type="InterPro" id="IPR005021">
    <property type="entry name" value="Terminase_largesu-like"/>
</dbReference>